<dbReference type="AlphaFoldDB" id="A0A6J2K4B2"/>
<dbReference type="SUPFAM" id="SSF52540">
    <property type="entry name" value="P-loop containing nucleoside triphosphate hydrolases"/>
    <property type="match status" value="1"/>
</dbReference>
<evidence type="ECO:0000313" key="4">
    <source>
        <dbReference type="Proteomes" id="UP000504629"/>
    </source>
</evidence>
<protein>
    <submittedName>
        <fullName evidence="5 6">NF-kappa-B inhibitor-interacting Ras-like protein isoform X1</fullName>
    </submittedName>
</protein>
<dbReference type="PANTHER" id="PTHR46152">
    <property type="entry name" value="NF-KAPPA-B INHIBITOR-INTERACTING RAS-LIKE PROTEIN"/>
    <property type="match status" value="1"/>
</dbReference>
<dbReference type="InterPro" id="IPR042227">
    <property type="entry name" value="KBRS"/>
</dbReference>
<dbReference type="Proteomes" id="UP000504629">
    <property type="component" value="Unplaced"/>
</dbReference>
<organism evidence="4 6">
    <name type="scientific">Bombyx mandarina</name>
    <name type="common">Wild silk moth</name>
    <name type="synonym">Wild silkworm</name>
    <dbReference type="NCBI Taxonomy" id="7092"/>
    <lineage>
        <taxon>Eukaryota</taxon>
        <taxon>Metazoa</taxon>
        <taxon>Ecdysozoa</taxon>
        <taxon>Arthropoda</taxon>
        <taxon>Hexapoda</taxon>
        <taxon>Insecta</taxon>
        <taxon>Pterygota</taxon>
        <taxon>Neoptera</taxon>
        <taxon>Endopterygota</taxon>
        <taxon>Lepidoptera</taxon>
        <taxon>Glossata</taxon>
        <taxon>Ditrysia</taxon>
        <taxon>Bombycoidea</taxon>
        <taxon>Bombycidae</taxon>
        <taxon>Bombycinae</taxon>
        <taxon>Bombyx</taxon>
    </lineage>
</organism>
<dbReference type="Gene3D" id="3.40.50.300">
    <property type="entry name" value="P-loop containing nucleotide triphosphate hydrolases"/>
    <property type="match status" value="1"/>
</dbReference>
<dbReference type="PROSITE" id="PS51421">
    <property type="entry name" value="RAS"/>
    <property type="match status" value="1"/>
</dbReference>
<dbReference type="InterPro" id="IPR027417">
    <property type="entry name" value="P-loop_NTPase"/>
</dbReference>
<dbReference type="RefSeq" id="XP_028036790.1">
    <property type="nucleotide sequence ID" value="XM_028180989.1"/>
</dbReference>
<dbReference type="SMART" id="SM00173">
    <property type="entry name" value="RAS"/>
    <property type="match status" value="1"/>
</dbReference>
<comment type="similarity">
    <text evidence="1">Belongs to the small GTPase superfamily. Ras family. KappaB-Ras subfamily.</text>
</comment>
<name>A0A6J2K4B2_BOMMA</name>
<dbReference type="GO" id="GO:0003924">
    <property type="term" value="F:GTPase activity"/>
    <property type="evidence" value="ECO:0007669"/>
    <property type="project" value="InterPro"/>
</dbReference>
<evidence type="ECO:0000256" key="2">
    <source>
        <dbReference type="ARBA" id="ARBA00022741"/>
    </source>
</evidence>
<gene>
    <name evidence="5 6" type="primary">LOC114247907</name>
</gene>
<keyword evidence="2" id="KW-0547">Nucleotide-binding</keyword>
<dbReference type="CTD" id="35667"/>
<proteinExistence type="inferred from homology"/>
<evidence type="ECO:0000313" key="5">
    <source>
        <dbReference type="RefSeq" id="XP_028036789.1"/>
    </source>
</evidence>
<dbReference type="RefSeq" id="XP_028036789.1">
    <property type="nucleotide sequence ID" value="XM_028180988.1"/>
</dbReference>
<dbReference type="GO" id="GO:0005525">
    <property type="term" value="F:GTP binding"/>
    <property type="evidence" value="ECO:0007669"/>
    <property type="project" value="UniProtKB-KW"/>
</dbReference>
<dbReference type="GO" id="GO:0032484">
    <property type="term" value="P:Ral protein signal transduction"/>
    <property type="evidence" value="ECO:0007669"/>
    <property type="project" value="TreeGrafter"/>
</dbReference>
<dbReference type="PRINTS" id="PR00449">
    <property type="entry name" value="RASTRNSFRMNG"/>
</dbReference>
<dbReference type="KEGG" id="bman:114247907"/>
<sequence>MGKTSKVVVCGMKGVGKTAILEQLIYGNVNLKSCFYPTIEDIYVANIETDRGPKERVCFYDTAGLEPPLTGEFKGPPQSPTMQLTANQVLQRHYLGFSEGFVMVYDTARPESLDVLMYLKKDIDRNKDKKEVVILVIGNRTGPDDPNSLENTCSKASNWCAREKVRHFEVNAMDRPSLYEPFIFMTSKLNPVQNKTTFPQLSTLSKLTQKNNKSEAM</sequence>
<keyword evidence="3" id="KW-0342">GTP-binding</keyword>
<dbReference type="Pfam" id="PF00071">
    <property type="entry name" value="Ras"/>
    <property type="match status" value="2"/>
</dbReference>
<evidence type="ECO:0000313" key="6">
    <source>
        <dbReference type="RefSeq" id="XP_028036790.1"/>
    </source>
</evidence>
<dbReference type="GO" id="GO:0043124">
    <property type="term" value="P:negative regulation of canonical NF-kappaB signal transduction"/>
    <property type="evidence" value="ECO:0007669"/>
    <property type="project" value="InterPro"/>
</dbReference>
<accession>A0A6J2K4B2</accession>
<keyword evidence="4" id="KW-1185">Reference proteome</keyword>
<reference evidence="5 6" key="1">
    <citation type="submission" date="2025-04" db="UniProtKB">
        <authorList>
            <consortium name="RefSeq"/>
        </authorList>
    </citation>
    <scope>IDENTIFICATION</scope>
    <source>
        <tissue evidence="5 6">Silk gland</tissue>
    </source>
</reference>
<dbReference type="GeneID" id="114247907"/>
<dbReference type="InterPro" id="IPR001806">
    <property type="entry name" value="Small_GTPase"/>
</dbReference>
<dbReference type="PROSITE" id="PS51419">
    <property type="entry name" value="RAB"/>
    <property type="match status" value="1"/>
</dbReference>
<evidence type="ECO:0000256" key="1">
    <source>
        <dbReference type="ARBA" id="ARBA00008094"/>
    </source>
</evidence>
<dbReference type="GO" id="GO:0032794">
    <property type="term" value="F:GTPase activating protein binding"/>
    <property type="evidence" value="ECO:0007669"/>
    <property type="project" value="TreeGrafter"/>
</dbReference>
<dbReference type="PANTHER" id="PTHR46152:SF3">
    <property type="entry name" value="NF-KAPPA-B INHIBITOR-INTERACTING RAS-LIKE PROTEIN"/>
    <property type="match status" value="1"/>
</dbReference>
<dbReference type="OrthoDB" id="10002389at2759"/>
<dbReference type="SMR" id="A0A6J2K4B2"/>
<evidence type="ECO:0000256" key="3">
    <source>
        <dbReference type="ARBA" id="ARBA00023134"/>
    </source>
</evidence>